<dbReference type="PROSITE" id="PS00141">
    <property type="entry name" value="ASP_PROTEASE"/>
    <property type="match status" value="1"/>
</dbReference>
<evidence type="ECO:0000256" key="8">
    <source>
        <dbReference type="ARBA" id="ARBA00023136"/>
    </source>
</evidence>
<keyword evidence="4 14" id="KW-0645">Protease</keyword>
<feature type="region of interest" description="Disordered" evidence="15">
    <location>
        <begin position="443"/>
        <end position="463"/>
    </location>
</feature>
<comment type="subcellular location">
    <subcellularLocation>
        <location evidence="1">Cell membrane</location>
        <topology evidence="1">Lipid-anchor</topology>
        <topology evidence="1">GPI-anchor</topology>
    </subcellularLocation>
</comment>
<feature type="signal peptide" evidence="16">
    <location>
        <begin position="1"/>
        <end position="27"/>
    </location>
</feature>
<evidence type="ECO:0000256" key="4">
    <source>
        <dbReference type="ARBA" id="ARBA00022670"/>
    </source>
</evidence>
<dbReference type="EMBL" id="DS990641">
    <property type="protein sequence ID" value="EGC48327.1"/>
    <property type="molecule type" value="Genomic_DNA"/>
</dbReference>
<dbReference type="PANTHER" id="PTHR47966:SF65">
    <property type="entry name" value="ASPARTIC-TYPE ENDOPEPTIDASE"/>
    <property type="match status" value="1"/>
</dbReference>
<evidence type="ECO:0000256" key="12">
    <source>
        <dbReference type="ARBA" id="ARBA00068059"/>
    </source>
</evidence>
<evidence type="ECO:0000256" key="2">
    <source>
        <dbReference type="ARBA" id="ARBA00007447"/>
    </source>
</evidence>
<dbReference type="GO" id="GO:0098552">
    <property type="term" value="C:side of membrane"/>
    <property type="evidence" value="ECO:0007669"/>
    <property type="project" value="UniProtKB-KW"/>
</dbReference>
<keyword evidence="7 14" id="KW-0378">Hydrolase</keyword>
<dbReference type="InterPro" id="IPR021109">
    <property type="entry name" value="Peptidase_aspartic_dom_sf"/>
</dbReference>
<evidence type="ECO:0000256" key="9">
    <source>
        <dbReference type="ARBA" id="ARBA00023288"/>
    </source>
</evidence>
<dbReference type="InterPro" id="IPR001461">
    <property type="entry name" value="Aspartic_peptidase_A1"/>
</dbReference>
<dbReference type="CDD" id="cd05474">
    <property type="entry name" value="SAP_like"/>
    <property type="match status" value="1"/>
</dbReference>
<name>F0UR00_AJEC8</name>
<evidence type="ECO:0000256" key="6">
    <source>
        <dbReference type="ARBA" id="ARBA00022750"/>
    </source>
</evidence>
<feature type="active site" evidence="13">
    <location>
        <position position="94"/>
    </location>
</feature>
<evidence type="ECO:0000313" key="19">
    <source>
        <dbReference type="Proteomes" id="UP000008142"/>
    </source>
</evidence>
<keyword evidence="6 14" id="KW-0064">Aspartyl protease</keyword>
<reference evidence="19" key="1">
    <citation type="submission" date="2008-07" db="EMBL/GenBank/DDBJ databases">
        <title>Annotation of Ajellomyces capsulatus strain H88.</title>
        <authorList>
            <person name="Champion M."/>
            <person name="Cuomo C."/>
            <person name="Ma L.-J."/>
            <person name="Henn M.R."/>
            <person name="Sil A."/>
            <person name="Goldman B."/>
            <person name="Young S.K."/>
            <person name="Kodira C.D."/>
            <person name="Zeng Q."/>
            <person name="Koehrsen M."/>
            <person name="Alvarado L."/>
            <person name="Berlin A."/>
            <person name="Borenstein D."/>
            <person name="Chen Z."/>
            <person name="Engels R."/>
            <person name="Freedman E."/>
            <person name="Gellesch M."/>
            <person name="Goldberg J."/>
            <person name="Griggs A."/>
            <person name="Gujja S."/>
            <person name="Heiman D."/>
            <person name="Hepburn T."/>
            <person name="Howarth C."/>
            <person name="Jen D."/>
            <person name="Larson L."/>
            <person name="Lewis B."/>
            <person name="Mehta T."/>
            <person name="Park D."/>
            <person name="Pearson M."/>
            <person name="Roberts A."/>
            <person name="Saif S."/>
            <person name="Shea T."/>
            <person name="Shenoy N."/>
            <person name="Sisk P."/>
            <person name="Stolte C."/>
            <person name="Sykes S."/>
            <person name="Walk T."/>
            <person name="White J."/>
            <person name="Yandava C."/>
            <person name="Klein B."/>
            <person name="McEwen J.G."/>
            <person name="Puccia R."/>
            <person name="Goldman G.H."/>
            <person name="Felipe M.S."/>
            <person name="Nino-Vega G."/>
            <person name="San-Blas G."/>
            <person name="Taylor J."/>
            <person name="Mendoza L."/>
            <person name="Galagan J."/>
            <person name="Nusbaum C."/>
            <person name="Birren B."/>
        </authorList>
    </citation>
    <scope>NUCLEOTIDE SEQUENCE [LARGE SCALE GENOMIC DNA]</scope>
    <source>
        <strain evidence="19">H88</strain>
    </source>
</reference>
<comment type="function">
    <text evidence="10">Probable GPI-anchored aspartic-type endopeptidase which contributes to virulence.</text>
</comment>
<dbReference type="Pfam" id="PF00026">
    <property type="entry name" value="Asp"/>
    <property type="match status" value="2"/>
</dbReference>
<dbReference type="HOGENOM" id="CLU_013253_9_3_1"/>
<evidence type="ECO:0000256" key="15">
    <source>
        <dbReference type="SAM" id="MobiDB-lite"/>
    </source>
</evidence>
<dbReference type="GO" id="GO:0006508">
    <property type="term" value="P:proteolysis"/>
    <property type="evidence" value="ECO:0007669"/>
    <property type="project" value="UniProtKB-KW"/>
</dbReference>
<evidence type="ECO:0000256" key="13">
    <source>
        <dbReference type="PIRSR" id="PIRSR601461-1"/>
    </source>
</evidence>
<evidence type="ECO:0000256" key="7">
    <source>
        <dbReference type="ARBA" id="ARBA00022801"/>
    </source>
</evidence>
<accession>F0UR00</accession>
<dbReference type="GO" id="GO:0004190">
    <property type="term" value="F:aspartic-type endopeptidase activity"/>
    <property type="evidence" value="ECO:0007669"/>
    <property type="project" value="UniProtKB-KW"/>
</dbReference>
<dbReference type="STRING" id="544711.F0UR00"/>
<dbReference type="InterPro" id="IPR033876">
    <property type="entry name" value="SAP-like"/>
</dbReference>
<keyword evidence="8" id="KW-0472">Membrane</keyword>
<sequence length="509" mass="54073">MRGVTALCTLGTALLCSLSTLSTPVRAIQLLARDARNVVGFDFQRRQVANPVERDRLRKRKGNVVEQLLNNEVTLYFCNITLGTPEQPLRMHLDTGSSDLWSNAPDSTLCTQNGDPCSAGGTYDRTASSTYGFVNSLFNISYVDGSSASGDYVTDTMRIGGVSLNDFQFGVGHTSSSSEGVLGIGYPTNEALMAKSGQKPYANLPFALVKQGLINWPAYSIWLNDLDASTGSILFGGVNTEKFHGKLQTLPIQQREGGIYVDLVVPLTGLTLTTRGVTQRLAAGAVPVLLDTGSSLSYLPDPLVDTIYTAIQAIYDQPSGAAFVPCRYRDASASFTFQFGSSRNASITVGMDELVLDLASITSSPDPNSKPPNIKPTFSNGEPACLFGISPAGDSTPILGDTFLRSAYVVYDLGNNQISLAQTNFNASADRILEIGDGAAAVPSATGSPPATSTAGAGPTARPLQVGPRGAWAGLVGFGAGACVGGRVNHRWRRGVRNWVFGFLDFFWF</sequence>
<evidence type="ECO:0000256" key="11">
    <source>
        <dbReference type="ARBA" id="ARBA00067536"/>
    </source>
</evidence>
<dbReference type="FunFam" id="2.40.70.10:FF:000011">
    <property type="entry name" value="Aspartic protease"/>
    <property type="match status" value="1"/>
</dbReference>
<dbReference type="OrthoDB" id="771136at2759"/>
<keyword evidence="3" id="KW-0325">Glycoprotein</keyword>
<dbReference type="OMA" id="SHCRFCI"/>
<dbReference type="SUPFAM" id="SSF50630">
    <property type="entry name" value="Acid proteases"/>
    <property type="match status" value="1"/>
</dbReference>
<dbReference type="InterPro" id="IPR001969">
    <property type="entry name" value="Aspartic_peptidase_AS"/>
</dbReference>
<evidence type="ECO:0000259" key="17">
    <source>
        <dbReference type="PROSITE" id="PS51767"/>
    </source>
</evidence>
<evidence type="ECO:0000313" key="18">
    <source>
        <dbReference type="EMBL" id="EGC48327.1"/>
    </source>
</evidence>
<dbReference type="PRINTS" id="PR00792">
    <property type="entry name" value="PEPSIN"/>
</dbReference>
<dbReference type="Proteomes" id="UP000008142">
    <property type="component" value="Unassembled WGS sequence"/>
</dbReference>
<comment type="similarity">
    <text evidence="2 14">Belongs to the peptidase A1 family.</text>
</comment>
<feature type="chain" id="PRO_5003262231" description="Probable aspartic-type endopeptidase OPSB" evidence="16">
    <location>
        <begin position="28"/>
        <end position="509"/>
    </location>
</feature>
<evidence type="ECO:0000256" key="1">
    <source>
        <dbReference type="ARBA" id="ARBA00004609"/>
    </source>
</evidence>
<keyword evidence="9" id="KW-0449">Lipoprotein</keyword>
<feature type="compositionally biased region" description="Low complexity" evidence="15">
    <location>
        <begin position="443"/>
        <end position="461"/>
    </location>
</feature>
<evidence type="ECO:0000256" key="3">
    <source>
        <dbReference type="ARBA" id="ARBA00022622"/>
    </source>
</evidence>
<keyword evidence="5 16" id="KW-0732">Signal</keyword>
<evidence type="ECO:0000256" key="14">
    <source>
        <dbReference type="RuleBase" id="RU000454"/>
    </source>
</evidence>
<feature type="active site" evidence="13">
    <location>
        <position position="291"/>
    </location>
</feature>
<organism evidence="19">
    <name type="scientific">Ajellomyces capsulatus (strain H88)</name>
    <name type="common">Darling's disease fungus</name>
    <name type="synonym">Histoplasma capsulatum</name>
    <dbReference type="NCBI Taxonomy" id="544711"/>
    <lineage>
        <taxon>Eukaryota</taxon>
        <taxon>Fungi</taxon>
        <taxon>Dikarya</taxon>
        <taxon>Ascomycota</taxon>
        <taxon>Pezizomycotina</taxon>
        <taxon>Eurotiomycetes</taxon>
        <taxon>Eurotiomycetidae</taxon>
        <taxon>Onygenales</taxon>
        <taxon>Ajellomycetaceae</taxon>
        <taxon>Histoplasma</taxon>
    </lineage>
</organism>
<dbReference type="AlphaFoldDB" id="F0UR00"/>
<proteinExistence type="inferred from homology"/>
<evidence type="ECO:0000256" key="5">
    <source>
        <dbReference type="ARBA" id="ARBA00022729"/>
    </source>
</evidence>
<dbReference type="PANTHER" id="PTHR47966">
    <property type="entry name" value="BETA-SITE APP-CLEAVING ENZYME, ISOFORM A-RELATED"/>
    <property type="match status" value="1"/>
</dbReference>
<evidence type="ECO:0000256" key="10">
    <source>
        <dbReference type="ARBA" id="ARBA00054722"/>
    </source>
</evidence>
<protein>
    <recommendedName>
        <fullName evidence="12">Probable aspartic-type endopeptidase OPSB</fullName>
    </recommendedName>
    <alternativeName>
        <fullName evidence="11">Probable aspartic-type endopeptidase opsB</fullName>
    </alternativeName>
</protein>
<dbReference type="PROSITE" id="PS51767">
    <property type="entry name" value="PEPTIDASE_A1"/>
    <property type="match status" value="1"/>
</dbReference>
<evidence type="ECO:0000256" key="16">
    <source>
        <dbReference type="SAM" id="SignalP"/>
    </source>
</evidence>
<keyword evidence="3" id="KW-0336">GPI-anchor</keyword>
<dbReference type="GO" id="GO:0005886">
    <property type="term" value="C:plasma membrane"/>
    <property type="evidence" value="ECO:0007669"/>
    <property type="project" value="UniProtKB-SubCell"/>
</dbReference>
<dbReference type="Gene3D" id="2.40.70.10">
    <property type="entry name" value="Acid Proteases"/>
    <property type="match status" value="2"/>
</dbReference>
<feature type="domain" description="Peptidase A1" evidence="17">
    <location>
        <begin position="76"/>
        <end position="421"/>
    </location>
</feature>
<dbReference type="InterPro" id="IPR033121">
    <property type="entry name" value="PEPTIDASE_A1"/>
</dbReference>
<gene>
    <name evidence="18" type="ORF">HCEG_07542</name>
</gene>
<dbReference type="VEuPathDB" id="FungiDB:I7I53_11012"/>